<keyword evidence="2 3" id="KW-0040">ANK repeat</keyword>
<dbReference type="PANTHER" id="PTHR24198:SF165">
    <property type="entry name" value="ANKYRIN REPEAT-CONTAINING PROTEIN-RELATED"/>
    <property type="match status" value="1"/>
</dbReference>
<evidence type="ECO:0000313" key="4">
    <source>
        <dbReference type="EMBL" id="KAK9719486.1"/>
    </source>
</evidence>
<feature type="repeat" description="ANK" evidence="3">
    <location>
        <begin position="154"/>
        <end position="182"/>
    </location>
</feature>
<evidence type="ECO:0000313" key="5">
    <source>
        <dbReference type="Proteomes" id="UP001458880"/>
    </source>
</evidence>
<dbReference type="Pfam" id="PF12796">
    <property type="entry name" value="Ank_2"/>
    <property type="match status" value="2"/>
</dbReference>
<dbReference type="InterPro" id="IPR002110">
    <property type="entry name" value="Ankyrin_rpt"/>
</dbReference>
<dbReference type="PANTHER" id="PTHR24198">
    <property type="entry name" value="ANKYRIN REPEAT AND PROTEIN KINASE DOMAIN-CONTAINING PROTEIN"/>
    <property type="match status" value="1"/>
</dbReference>
<comment type="caution">
    <text evidence="4">The sequence shown here is derived from an EMBL/GenBank/DDBJ whole genome shotgun (WGS) entry which is preliminary data.</text>
</comment>
<keyword evidence="1" id="KW-0677">Repeat</keyword>
<dbReference type="InterPro" id="IPR036770">
    <property type="entry name" value="Ankyrin_rpt-contain_sf"/>
</dbReference>
<proteinExistence type="predicted"/>
<dbReference type="AlphaFoldDB" id="A0AAW1KI32"/>
<name>A0AAW1KI32_POPJA</name>
<organism evidence="4 5">
    <name type="scientific">Popillia japonica</name>
    <name type="common">Japanese beetle</name>
    <dbReference type="NCBI Taxonomy" id="7064"/>
    <lineage>
        <taxon>Eukaryota</taxon>
        <taxon>Metazoa</taxon>
        <taxon>Ecdysozoa</taxon>
        <taxon>Arthropoda</taxon>
        <taxon>Hexapoda</taxon>
        <taxon>Insecta</taxon>
        <taxon>Pterygota</taxon>
        <taxon>Neoptera</taxon>
        <taxon>Endopterygota</taxon>
        <taxon>Coleoptera</taxon>
        <taxon>Polyphaga</taxon>
        <taxon>Scarabaeiformia</taxon>
        <taxon>Scarabaeidae</taxon>
        <taxon>Rutelinae</taxon>
        <taxon>Popillia</taxon>
    </lineage>
</organism>
<dbReference type="PROSITE" id="PS50297">
    <property type="entry name" value="ANK_REP_REGION"/>
    <property type="match status" value="2"/>
</dbReference>
<dbReference type="EMBL" id="JASPKY010000219">
    <property type="protein sequence ID" value="KAK9719486.1"/>
    <property type="molecule type" value="Genomic_DNA"/>
</dbReference>
<dbReference type="Gene3D" id="1.25.40.20">
    <property type="entry name" value="Ankyrin repeat-containing domain"/>
    <property type="match status" value="2"/>
</dbReference>
<evidence type="ECO:0000256" key="2">
    <source>
        <dbReference type="ARBA" id="ARBA00023043"/>
    </source>
</evidence>
<feature type="repeat" description="ANK" evidence="3">
    <location>
        <begin position="15"/>
        <end position="47"/>
    </location>
</feature>
<protein>
    <submittedName>
        <fullName evidence="4">Ankyrin repeats (3 copies)</fullName>
    </submittedName>
</protein>
<feature type="repeat" description="ANK" evidence="3">
    <location>
        <begin position="48"/>
        <end position="80"/>
    </location>
</feature>
<dbReference type="Proteomes" id="UP001458880">
    <property type="component" value="Unassembled WGS sequence"/>
</dbReference>
<accession>A0AAW1KI32</accession>
<evidence type="ECO:0000256" key="1">
    <source>
        <dbReference type="ARBA" id="ARBA00022737"/>
    </source>
</evidence>
<dbReference type="SUPFAM" id="SSF48403">
    <property type="entry name" value="Ankyrin repeat"/>
    <property type="match status" value="1"/>
</dbReference>
<evidence type="ECO:0000256" key="3">
    <source>
        <dbReference type="PROSITE-ProRule" id="PRU00023"/>
    </source>
</evidence>
<dbReference type="PROSITE" id="PS50088">
    <property type="entry name" value="ANK_REPEAT"/>
    <property type="match status" value="4"/>
</dbReference>
<sequence>MLLHYGADIITDKATGTALLHDCAREGKVNIMEALVQEKIDLNIQDKMGNTAFHVSVTEEKVNVVKLLLSSNADADIVNINGKTIFIIEQDAGGSKSDDENIQILSLILENMKKININDEAVTTSFYWAVQKGHSKIIESFLRHGVNVNVQNSIGYTPLHVAASNNNEKIVEILLKIRLDIHHCMWLQATTMKKLWKFFWRMEQIFPSKPKMD</sequence>
<feature type="repeat" description="ANK" evidence="3">
    <location>
        <begin position="121"/>
        <end position="153"/>
    </location>
</feature>
<dbReference type="SMART" id="SM00248">
    <property type="entry name" value="ANK"/>
    <property type="match status" value="5"/>
</dbReference>
<keyword evidence="5" id="KW-1185">Reference proteome</keyword>
<gene>
    <name evidence="4" type="ORF">QE152_g22668</name>
</gene>
<reference evidence="4 5" key="1">
    <citation type="journal article" date="2024" name="BMC Genomics">
        <title>De novo assembly and annotation of Popillia japonica's genome with initial clues to its potential as an invasive pest.</title>
        <authorList>
            <person name="Cucini C."/>
            <person name="Boschi S."/>
            <person name="Funari R."/>
            <person name="Cardaioli E."/>
            <person name="Iannotti N."/>
            <person name="Marturano G."/>
            <person name="Paoli F."/>
            <person name="Bruttini M."/>
            <person name="Carapelli A."/>
            <person name="Frati F."/>
            <person name="Nardi F."/>
        </authorList>
    </citation>
    <scope>NUCLEOTIDE SEQUENCE [LARGE SCALE GENOMIC DNA]</scope>
    <source>
        <strain evidence="4">DMR45628</strain>
    </source>
</reference>